<evidence type="ECO:0008006" key="4">
    <source>
        <dbReference type="Google" id="ProtNLM"/>
    </source>
</evidence>
<evidence type="ECO:0000313" key="3">
    <source>
        <dbReference type="Proteomes" id="UP000306102"/>
    </source>
</evidence>
<dbReference type="PROSITE" id="PS50096">
    <property type="entry name" value="IQ"/>
    <property type="match status" value="1"/>
</dbReference>
<feature type="region of interest" description="Disordered" evidence="1">
    <location>
        <begin position="373"/>
        <end position="421"/>
    </location>
</feature>
<gene>
    <name evidence="2" type="ORF">TEA_028221</name>
</gene>
<feature type="compositionally biased region" description="Basic and acidic residues" evidence="1">
    <location>
        <begin position="313"/>
        <end position="330"/>
    </location>
</feature>
<dbReference type="Proteomes" id="UP000306102">
    <property type="component" value="Unassembled WGS sequence"/>
</dbReference>
<dbReference type="EMBL" id="SDRB02011451">
    <property type="protein sequence ID" value="THG01303.1"/>
    <property type="molecule type" value="Genomic_DNA"/>
</dbReference>
<evidence type="ECO:0000256" key="1">
    <source>
        <dbReference type="SAM" id="MobiDB-lite"/>
    </source>
</evidence>
<dbReference type="AlphaFoldDB" id="A0A4S4DF33"/>
<feature type="region of interest" description="Disordered" evidence="1">
    <location>
        <begin position="201"/>
        <end position="237"/>
    </location>
</feature>
<keyword evidence="3" id="KW-1185">Reference proteome</keyword>
<proteinExistence type="predicted"/>
<name>A0A4S4DF33_CAMSN</name>
<comment type="caution">
    <text evidence="2">The sequence shown here is derived from an EMBL/GenBank/DDBJ whole genome shotgun (WGS) entry which is preliminary data.</text>
</comment>
<accession>A0A4S4DF33</accession>
<organism evidence="2 3">
    <name type="scientific">Camellia sinensis var. sinensis</name>
    <name type="common">China tea</name>
    <dbReference type="NCBI Taxonomy" id="542762"/>
    <lineage>
        <taxon>Eukaryota</taxon>
        <taxon>Viridiplantae</taxon>
        <taxon>Streptophyta</taxon>
        <taxon>Embryophyta</taxon>
        <taxon>Tracheophyta</taxon>
        <taxon>Spermatophyta</taxon>
        <taxon>Magnoliopsida</taxon>
        <taxon>eudicotyledons</taxon>
        <taxon>Gunneridae</taxon>
        <taxon>Pentapetalae</taxon>
        <taxon>asterids</taxon>
        <taxon>Ericales</taxon>
        <taxon>Theaceae</taxon>
        <taxon>Camellia</taxon>
    </lineage>
</organism>
<feature type="region of interest" description="Disordered" evidence="1">
    <location>
        <begin position="303"/>
        <end position="330"/>
    </location>
</feature>
<protein>
    <recommendedName>
        <fullName evidence="4">DUF4005 domain-containing protein</fullName>
    </recommendedName>
</protein>
<sequence>MSNSNTIAYIFIISTSYFSRAFNGTNPPVASDLALNTIATNDKKMEENSEAANLPLEREILLPGNRDSDTQDTLEVDALKDPDRTRQDQASTKVQAAFRGYLVNFTHSESQSNSVVAVKICCLCLVIGLSSILDPQRDNKVTGTCSWALSEETKLFLLYTLLASSPIVPLCHQYDTTEPNSVLNWLERWSESHLWEPIPQLKKVPGSKSQKKQGNPQTVDTETGKVKQGFRRNPHSNLDHILTKSTFEIEKLRCSFRKVSSHPAESVQEHPQNELEKVKRNLRKIQNPNTEGTVQSEIDIEKPKCGQESIGDSTEKIKKESSARVSKQPDIEATLETSVVNETIDYLHNDQTPMEPQLLESSGKDETILARNRELSSRESLAIDESQKSPRKVSSSAKHEHSENGLQNKPTLPSYMAAKRN</sequence>
<feature type="compositionally biased region" description="Polar residues" evidence="1">
    <location>
        <begin position="212"/>
        <end position="221"/>
    </location>
</feature>
<evidence type="ECO:0000313" key="2">
    <source>
        <dbReference type="EMBL" id="THG01303.1"/>
    </source>
</evidence>
<reference evidence="2 3" key="1">
    <citation type="journal article" date="2018" name="Proc. Natl. Acad. Sci. U.S.A.">
        <title>Draft genome sequence of Camellia sinensis var. sinensis provides insights into the evolution of the tea genome and tea quality.</title>
        <authorList>
            <person name="Wei C."/>
            <person name="Yang H."/>
            <person name="Wang S."/>
            <person name="Zhao J."/>
            <person name="Liu C."/>
            <person name="Gao L."/>
            <person name="Xia E."/>
            <person name="Lu Y."/>
            <person name="Tai Y."/>
            <person name="She G."/>
            <person name="Sun J."/>
            <person name="Cao H."/>
            <person name="Tong W."/>
            <person name="Gao Q."/>
            <person name="Li Y."/>
            <person name="Deng W."/>
            <person name="Jiang X."/>
            <person name="Wang W."/>
            <person name="Chen Q."/>
            <person name="Zhang S."/>
            <person name="Li H."/>
            <person name="Wu J."/>
            <person name="Wang P."/>
            <person name="Li P."/>
            <person name="Shi C."/>
            <person name="Zheng F."/>
            <person name="Jian J."/>
            <person name="Huang B."/>
            <person name="Shan D."/>
            <person name="Shi M."/>
            <person name="Fang C."/>
            <person name="Yue Y."/>
            <person name="Li F."/>
            <person name="Li D."/>
            <person name="Wei S."/>
            <person name="Han B."/>
            <person name="Jiang C."/>
            <person name="Yin Y."/>
            <person name="Xia T."/>
            <person name="Zhang Z."/>
            <person name="Bennetzen J.L."/>
            <person name="Zhao S."/>
            <person name="Wan X."/>
        </authorList>
    </citation>
    <scope>NUCLEOTIDE SEQUENCE [LARGE SCALE GENOMIC DNA]</scope>
    <source>
        <strain evidence="3">cv. Shuchazao</strain>
        <tissue evidence="2">Leaf</tissue>
    </source>
</reference>